<evidence type="ECO:0008006" key="3">
    <source>
        <dbReference type="Google" id="ProtNLM"/>
    </source>
</evidence>
<name>A0A815MAY6_ADIRI</name>
<dbReference type="EMBL" id="CAJNOR010003509">
    <property type="protein sequence ID" value="CAF1420882.1"/>
    <property type="molecule type" value="Genomic_DNA"/>
</dbReference>
<proteinExistence type="predicted"/>
<gene>
    <name evidence="1" type="ORF">XAT740_LOCUS35217</name>
</gene>
<protein>
    <recommendedName>
        <fullName evidence="3">F-box domain-containing protein</fullName>
    </recommendedName>
</protein>
<evidence type="ECO:0000313" key="1">
    <source>
        <dbReference type="EMBL" id="CAF1420882.1"/>
    </source>
</evidence>
<dbReference type="Proteomes" id="UP000663828">
    <property type="component" value="Unassembled WGS sequence"/>
</dbReference>
<keyword evidence="2" id="KW-1185">Reference proteome</keyword>
<reference evidence="1" key="1">
    <citation type="submission" date="2021-02" db="EMBL/GenBank/DDBJ databases">
        <authorList>
            <person name="Nowell W R."/>
        </authorList>
    </citation>
    <scope>NUCLEOTIDE SEQUENCE</scope>
</reference>
<evidence type="ECO:0000313" key="2">
    <source>
        <dbReference type="Proteomes" id="UP000663828"/>
    </source>
</evidence>
<sequence>MLTLLESLSNELIYEIFEYLHLHHIFQAFYDLNERFQYLSINSNLPIKVDIASISLATCEQFFEHIVSRHAARIKSLRLSSPFILDICEFLFPPMTNFIQLESLSLNITDGEYLKQMLDQLFSLPSLSSLTITATVYISNKIYQKLFRLPTLKSCRMLLKTYDHMTPNRTKDFSSIEHLVVNQRISFEELDALVSYVPNVHHLSIHHLTIYQENRRTRSSFTLNYLTKISLKMNDVKFYNFELIVMDYFRHVQTLHLLAQSERLYESGTDYLDTDRWKRLISMYIPNLRTFRFQHINHNLYSETDRQIYQACVVSFDSVFWAEHNWFFEWQYHPQSRTAIFFSRNSKRKHHDQTKNMWSSMNDINQDPIHHIYLHDLTRVQQYAGKFPHVNELTFLETFCVPDDSLGLSLQLILPVVQLTKLTINCLDFPFEQLLELFRFASNVHTLQLFSLSLDETDSICNQQNRLVRLASQTNRVAKVIIEKTIRLEQLKLLAILFPRLENLLIDLYRQDLKTIAEYLWSKSNNHTRYLCLLCIAHERENLLNELNFLIKSEKLLSRYTLKVIEKKLYVWW</sequence>
<dbReference type="SUPFAM" id="SSF52047">
    <property type="entry name" value="RNI-like"/>
    <property type="match status" value="1"/>
</dbReference>
<organism evidence="1 2">
    <name type="scientific">Adineta ricciae</name>
    <name type="common">Rotifer</name>
    <dbReference type="NCBI Taxonomy" id="249248"/>
    <lineage>
        <taxon>Eukaryota</taxon>
        <taxon>Metazoa</taxon>
        <taxon>Spiralia</taxon>
        <taxon>Gnathifera</taxon>
        <taxon>Rotifera</taxon>
        <taxon>Eurotatoria</taxon>
        <taxon>Bdelloidea</taxon>
        <taxon>Adinetida</taxon>
        <taxon>Adinetidae</taxon>
        <taxon>Adineta</taxon>
    </lineage>
</organism>
<accession>A0A815MAY6</accession>
<comment type="caution">
    <text evidence="1">The sequence shown here is derived from an EMBL/GenBank/DDBJ whole genome shotgun (WGS) entry which is preliminary data.</text>
</comment>
<dbReference type="AlphaFoldDB" id="A0A815MAY6"/>